<name>A0A9N9A4U4_9GLOM</name>
<evidence type="ECO:0000256" key="1">
    <source>
        <dbReference type="SAM" id="SignalP"/>
    </source>
</evidence>
<feature type="signal peptide" evidence="1">
    <location>
        <begin position="1"/>
        <end position="24"/>
    </location>
</feature>
<sequence length="161" mass="17873">MNKQTSHMFFLVTLIFIFVSSSSANAIPKGIEKRFPCPQLVDVCTFVPNTLDSEIGGDIKFQQNVDCSVTIFGVLNFLPSDLDTINYQVHIIQSRSIIEPIVELDVFLTPQINAPFITTVTPYLIDKRDNLHLNFLDLDNYICAVSHSGVILGTAPIDTAP</sequence>
<dbReference type="EMBL" id="CAJVPL010000637">
    <property type="protein sequence ID" value="CAG8516859.1"/>
    <property type="molecule type" value="Genomic_DNA"/>
</dbReference>
<evidence type="ECO:0000313" key="2">
    <source>
        <dbReference type="EMBL" id="CAG8516859.1"/>
    </source>
</evidence>
<protein>
    <submittedName>
        <fullName evidence="2">1082_t:CDS:1</fullName>
    </submittedName>
</protein>
<gene>
    <name evidence="2" type="ORF">AGERDE_LOCUS5028</name>
</gene>
<organism evidence="2 3">
    <name type="scientific">Ambispora gerdemannii</name>
    <dbReference type="NCBI Taxonomy" id="144530"/>
    <lineage>
        <taxon>Eukaryota</taxon>
        <taxon>Fungi</taxon>
        <taxon>Fungi incertae sedis</taxon>
        <taxon>Mucoromycota</taxon>
        <taxon>Glomeromycotina</taxon>
        <taxon>Glomeromycetes</taxon>
        <taxon>Archaeosporales</taxon>
        <taxon>Ambisporaceae</taxon>
        <taxon>Ambispora</taxon>
    </lineage>
</organism>
<comment type="caution">
    <text evidence="2">The sequence shown here is derived from an EMBL/GenBank/DDBJ whole genome shotgun (WGS) entry which is preliminary data.</text>
</comment>
<feature type="chain" id="PRO_5040147065" evidence="1">
    <location>
        <begin position="25"/>
        <end position="161"/>
    </location>
</feature>
<accession>A0A9N9A4U4</accession>
<evidence type="ECO:0000313" key="3">
    <source>
        <dbReference type="Proteomes" id="UP000789831"/>
    </source>
</evidence>
<keyword evidence="1" id="KW-0732">Signal</keyword>
<dbReference type="AlphaFoldDB" id="A0A9N9A4U4"/>
<dbReference type="Proteomes" id="UP000789831">
    <property type="component" value="Unassembled WGS sequence"/>
</dbReference>
<proteinExistence type="predicted"/>
<keyword evidence="3" id="KW-1185">Reference proteome</keyword>
<reference evidence="2" key="1">
    <citation type="submission" date="2021-06" db="EMBL/GenBank/DDBJ databases">
        <authorList>
            <person name="Kallberg Y."/>
            <person name="Tangrot J."/>
            <person name="Rosling A."/>
        </authorList>
    </citation>
    <scope>NUCLEOTIDE SEQUENCE</scope>
    <source>
        <strain evidence="2">MT106</strain>
    </source>
</reference>